<dbReference type="EMBL" id="WPCR01000007">
    <property type="protein sequence ID" value="NHM14335.1"/>
    <property type="molecule type" value="Genomic_DNA"/>
</dbReference>
<reference evidence="4" key="2">
    <citation type="submission" date="2021-04" db="EMBL/GenBank/DDBJ databases">
        <title>Novel species in family Eggerthellaceae.</title>
        <authorList>
            <person name="Zhang G."/>
        </authorList>
    </citation>
    <scope>NUCLEOTIDE SEQUENCE</scope>
    <source>
        <strain evidence="4">Zg-886</strain>
    </source>
</reference>
<dbReference type="SFLD" id="SFLDG01082">
    <property type="entry name" value="B12-binding_domain_containing"/>
    <property type="match status" value="1"/>
</dbReference>
<dbReference type="InterPro" id="IPR023404">
    <property type="entry name" value="rSAM_horseshoe"/>
</dbReference>
<protein>
    <submittedName>
        <fullName evidence="4">TIGR03960 family B12-binding radical SAM protein</fullName>
    </submittedName>
</protein>
<dbReference type="RefSeq" id="WP_166079018.1">
    <property type="nucleotide sequence ID" value="NZ_CP072829.1"/>
</dbReference>
<dbReference type="EMBL" id="CP072829">
    <property type="protein sequence ID" value="QTU84818.1"/>
    <property type="molecule type" value="Genomic_DNA"/>
</dbReference>
<dbReference type="PROSITE" id="PS51918">
    <property type="entry name" value="RADICAL_SAM"/>
    <property type="match status" value="1"/>
</dbReference>
<dbReference type="Proteomes" id="UP000671910">
    <property type="component" value="Chromosome"/>
</dbReference>
<dbReference type="Gene3D" id="3.80.30.20">
    <property type="entry name" value="tm_1862 like domain"/>
    <property type="match status" value="1"/>
</dbReference>
<dbReference type="InterPro" id="IPR006638">
    <property type="entry name" value="Elp3/MiaA/NifB-like_rSAM"/>
</dbReference>
<dbReference type="Pfam" id="PF19864">
    <property type="entry name" value="Radical_SAM_N2"/>
    <property type="match status" value="1"/>
</dbReference>
<dbReference type="InterPro" id="IPR007197">
    <property type="entry name" value="rSAM"/>
</dbReference>
<dbReference type="InterPro" id="IPR058240">
    <property type="entry name" value="rSAM_sf"/>
</dbReference>
<dbReference type="Proteomes" id="UP000636394">
    <property type="component" value="Unassembled WGS sequence"/>
</dbReference>
<dbReference type="SUPFAM" id="SSF102114">
    <property type="entry name" value="Radical SAM enzymes"/>
    <property type="match status" value="1"/>
</dbReference>
<evidence type="ECO:0000313" key="6">
    <source>
        <dbReference type="Proteomes" id="UP000671910"/>
    </source>
</evidence>
<dbReference type="PANTHER" id="PTHR42731">
    <property type="entry name" value="SLL1084 PROTEIN"/>
    <property type="match status" value="1"/>
</dbReference>
<organism evidence="4 6">
    <name type="scientific">Xiamenia xianingshaonis</name>
    <dbReference type="NCBI Taxonomy" id="2682776"/>
    <lineage>
        <taxon>Bacteria</taxon>
        <taxon>Bacillati</taxon>
        <taxon>Actinomycetota</taxon>
        <taxon>Coriobacteriia</taxon>
        <taxon>Eggerthellales</taxon>
        <taxon>Eggerthellaceae</taxon>
        <taxon>Xiamenia</taxon>
    </lineage>
</organism>
<accession>A0A9E6SUS8</accession>
<gene>
    <name evidence="3" type="ORF">GMI68_06090</name>
    <name evidence="4" type="ORF">J7S26_02570</name>
</gene>
<dbReference type="NCBIfam" id="TIGR03960">
    <property type="entry name" value="rSAM_fuse_unch"/>
    <property type="match status" value="1"/>
</dbReference>
<dbReference type="InterPro" id="IPR045784">
    <property type="entry name" value="Radical_SAM_N2"/>
</dbReference>
<dbReference type="KEGG" id="ebz:J7S26_02570"/>
<dbReference type="Pfam" id="PF04055">
    <property type="entry name" value="Radical_SAM"/>
    <property type="match status" value="1"/>
</dbReference>
<dbReference type="CDD" id="cd01335">
    <property type="entry name" value="Radical_SAM"/>
    <property type="match status" value="1"/>
</dbReference>
<keyword evidence="5" id="KW-1185">Reference proteome</keyword>
<reference evidence="3 5" key="1">
    <citation type="submission" date="2019-11" db="EMBL/GenBank/DDBJ databases">
        <title>Eggerthellaceae novel genus isolated from the rectal contents of marmort.</title>
        <authorList>
            <person name="Zhang G."/>
        </authorList>
    </citation>
    <scope>NUCLEOTIDE SEQUENCE [LARGE SCALE GENOMIC DNA]</scope>
    <source>
        <strain evidence="5">zg-886</strain>
        <strain evidence="3">Zg-886</strain>
    </source>
</reference>
<dbReference type="GO" id="GO:0003824">
    <property type="term" value="F:catalytic activity"/>
    <property type="evidence" value="ECO:0007669"/>
    <property type="project" value="InterPro"/>
</dbReference>
<evidence type="ECO:0000259" key="2">
    <source>
        <dbReference type="PROSITE" id="PS51918"/>
    </source>
</evidence>
<dbReference type="InterPro" id="IPR023862">
    <property type="entry name" value="CHP03960_rSAM"/>
</dbReference>
<dbReference type="PANTHER" id="PTHR42731:SF1">
    <property type="entry name" value="RADICAL SAM DOMAIN PROTEIN"/>
    <property type="match status" value="1"/>
</dbReference>
<evidence type="ECO:0000313" key="4">
    <source>
        <dbReference type="EMBL" id="QTU84818.1"/>
    </source>
</evidence>
<dbReference type="SFLD" id="SFLDS00029">
    <property type="entry name" value="Radical_SAM"/>
    <property type="match status" value="1"/>
</dbReference>
<proteinExistence type="predicted"/>
<evidence type="ECO:0000313" key="3">
    <source>
        <dbReference type="EMBL" id="NHM14335.1"/>
    </source>
</evidence>
<feature type="region of interest" description="Disordered" evidence="1">
    <location>
        <begin position="615"/>
        <end position="634"/>
    </location>
</feature>
<dbReference type="SMART" id="SM00729">
    <property type="entry name" value="Elp3"/>
    <property type="match status" value="1"/>
</dbReference>
<dbReference type="GO" id="GO:0051536">
    <property type="term" value="F:iron-sulfur cluster binding"/>
    <property type="evidence" value="ECO:0007669"/>
    <property type="project" value="InterPro"/>
</dbReference>
<feature type="domain" description="Radical SAM core" evidence="2">
    <location>
        <begin position="256"/>
        <end position="493"/>
    </location>
</feature>
<name>A0A9E6SUS8_9ACTN</name>
<evidence type="ECO:0000313" key="5">
    <source>
        <dbReference type="Proteomes" id="UP000636394"/>
    </source>
</evidence>
<dbReference type="AlphaFoldDB" id="A0A9E6SUS8"/>
<sequence>MTNLWSRVAPLLADAERPARYLNHEFGCVYKEDAPFRFCMVYPDTYELGQANQAVRILVNRVNAEHGMGAERAFLPAPAFCDTLREEGVPLFSLEGCRPLAEFDVIGVTLPHELAATNILEALDLAGVPLRADARRDGDPIVVAGGPCAFNPEPYAPFFDAFNIGEGEEMLVEGLRLVRDRQDAGASRREIVRALADVGGWYVPSLYRWRGEDEAQAAGSWIEPLCAGVPDVIEKRIFEGFAQSSGWEPNVVPFAEVVHDRLNVEILRGCARGCRFCQAGMMYRPVRERSADNIVDSVVTGLAETGYDEVSLTSLSSTDHSQIAEILTRINAACEGRGVRVSVPSQRLDSFGVEMAELVAGQKKGGLTFAPEAGTQRLRDVINKNVTEEDLFAAVDAAFAAGWRRCKLYFMIGLPTETDEDVKGIASLAQRAYDRAKAAVPPEQRGSVRLSVSVAVFVPKAQTPFQWDGQITPEETLRRIQLLRNSVKYKAVDVNWHDPKTSFVEAVMSRGGREVAAVVEEAWRRGARFDAWTECFDEDAWRGAAEACGVDPEAVAQTTYPTDYVMPWSHVSTGVSVRFLALERKRAAEGRTTEDCTFGRCSACGACPALDADNELAQPRTSGGSNARKEAADE</sequence>
<evidence type="ECO:0000256" key="1">
    <source>
        <dbReference type="SAM" id="MobiDB-lite"/>
    </source>
</evidence>